<dbReference type="Proteomes" id="UP000789901">
    <property type="component" value="Unassembled WGS sequence"/>
</dbReference>
<comment type="caution">
    <text evidence="1">The sequence shown here is derived from an EMBL/GenBank/DDBJ whole genome shotgun (WGS) entry which is preliminary data.</text>
</comment>
<name>A0ABN7WEF1_GIGMA</name>
<proteinExistence type="predicted"/>
<sequence>FALSIAKILERFINLVPLKYSIAKAKHISDNLGFRSSLLSCGTRDAVKLQ</sequence>
<gene>
    <name evidence="1" type="ORF">GMARGA_LOCUS29240</name>
</gene>
<keyword evidence="2" id="KW-1185">Reference proteome</keyword>
<feature type="non-terminal residue" evidence="1">
    <location>
        <position position="1"/>
    </location>
</feature>
<evidence type="ECO:0000313" key="2">
    <source>
        <dbReference type="Proteomes" id="UP000789901"/>
    </source>
</evidence>
<dbReference type="EMBL" id="CAJVQB010038967">
    <property type="protein sequence ID" value="CAG8826853.1"/>
    <property type="molecule type" value="Genomic_DNA"/>
</dbReference>
<protein>
    <submittedName>
        <fullName evidence="1">21212_t:CDS:1</fullName>
    </submittedName>
</protein>
<organism evidence="1 2">
    <name type="scientific">Gigaspora margarita</name>
    <dbReference type="NCBI Taxonomy" id="4874"/>
    <lineage>
        <taxon>Eukaryota</taxon>
        <taxon>Fungi</taxon>
        <taxon>Fungi incertae sedis</taxon>
        <taxon>Mucoromycota</taxon>
        <taxon>Glomeromycotina</taxon>
        <taxon>Glomeromycetes</taxon>
        <taxon>Diversisporales</taxon>
        <taxon>Gigasporaceae</taxon>
        <taxon>Gigaspora</taxon>
    </lineage>
</organism>
<accession>A0ABN7WEF1</accession>
<evidence type="ECO:0000313" key="1">
    <source>
        <dbReference type="EMBL" id="CAG8826853.1"/>
    </source>
</evidence>
<reference evidence="1 2" key="1">
    <citation type="submission" date="2021-06" db="EMBL/GenBank/DDBJ databases">
        <authorList>
            <person name="Kallberg Y."/>
            <person name="Tangrot J."/>
            <person name="Rosling A."/>
        </authorList>
    </citation>
    <scope>NUCLEOTIDE SEQUENCE [LARGE SCALE GENOMIC DNA]</scope>
    <source>
        <strain evidence="1 2">120-4 pot B 10/14</strain>
    </source>
</reference>